<dbReference type="InterPro" id="IPR036097">
    <property type="entry name" value="HisK_dim/P_sf"/>
</dbReference>
<dbReference type="InterPro" id="IPR011006">
    <property type="entry name" value="CheY-like_superfamily"/>
</dbReference>
<keyword evidence="3 6" id="KW-0597">Phosphoprotein</keyword>
<dbReference type="Pfam" id="PF00512">
    <property type="entry name" value="HisKA"/>
    <property type="match status" value="1"/>
</dbReference>
<dbReference type="CDD" id="cd17546">
    <property type="entry name" value="REC_hyHK_CKI1_RcsC-like"/>
    <property type="match status" value="1"/>
</dbReference>
<dbReference type="EC" id="2.7.13.3" evidence="2"/>
<feature type="domain" description="Response regulatory" evidence="9">
    <location>
        <begin position="454"/>
        <end position="569"/>
    </location>
</feature>
<keyword evidence="7" id="KW-0175">Coiled coil</keyword>
<sequence length="569" mass="64486">MQTNDLIKDISFLYELALSVGRSLDKKENCKQFLHTLMSFKNIEFGCVWIKNYNIPYSNVSSGYKAIYSHPIIKLKTVDIDDSLFLDHCFNDRPSFSCILTKEISEQIGFKVKEGGAVTFFQLQNLGFIMLYSSSEKRIWNDIDLTKLRNVVDKFSISIKACLFHEKSIQDLITITETKKLLEKAKKEAEESEKLKSAFLSNISHEIRTPINAIVGFSNLLSDKDIDAELHKGFIEHISNNSEKLLKLINNLIDVSKMETNQLAVSKNEFVLNPVIMDLFKAYTRNSNIKSDVDLRLKLPPNSENISIFSDKNKIIQILDNLIDNAMKFTANGIIEIGYFIENDIDPVFFIKDTGVGICTEKQHTIFEIFRQGENSSTRKFEGSGIGLTLCQKLVHLLDGEIWFDSKIEVGSNFYFKLHDSIKSNLQLLNHSKDSASSENDSSEVKLIDFSNRRVLIAEDVKSNFKYLNAIIELTDAEVIWAKNGADAIDICKSNDSIDLVLMDIRMPEIGGLDAIKQIKEIDSTIPVVVQTAFALNNEKEECLAAGADDFITKPIDPHKLIEILQKFL</sequence>
<feature type="coiled-coil region" evidence="7">
    <location>
        <begin position="172"/>
        <end position="202"/>
    </location>
</feature>
<evidence type="ECO:0000256" key="1">
    <source>
        <dbReference type="ARBA" id="ARBA00000085"/>
    </source>
</evidence>
<dbReference type="InterPro" id="IPR003661">
    <property type="entry name" value="HisK_dim/P_dom"/>
</dbReference>
<dbReference type="EMBL" id="JAKJSC010000001">
    <property type="protein sequence ID" value="MDE5416623.1"/>
    <property type="molecule type" value="Genomic_DNA"/>
</dbReference>
<evidence type="ECO:0000259" key="8">
    <source>
        <dbReference type="PROSITE" id="PS50109"/>
    </source>
</evidence>
<evidence type="ECO:0000256" key="2">
    <source>
        <dbReference type="ARBA" id="ARBA00012438"/>
    </source>
</evidence>
<proteinExistence type="predicted"/>
<dbReference type="InterPro" id="IPR004358">
    <property type="entry name" value="Sig_transdc_His_kin-like_C"/>
</dbReference>
<keyword evidence="5" id="KW-0418">Kinase</keyword>
<dbReference type="RefSeq" id="WP_275107963.1">
    <property type="nucleotide sequence ID" value="NZ_JAKJSC010000001.1"/>
</dbReference>
<dbReference type="SMART" id="SM00388">
    <property type="entry name" value="HisKA"/>
    <property type="match status" value="1"/>
</dbReference>
<evidence type="ECO:0000313" key="10">
    <source>
        <dbReference type="EMBL" id="MDE5416623.1"/>
    </source>
</evidence>
<dbReference type="Gene3D" id="3.30.565.10">
    <property type="entry name" value="Histidine kinase-like ATPase, C-terminal domain"/>
    <property type="match status" value="1"/>
</dbReference>
<keyword evidence="4" id="KW-0808">Transferase</keyword>
<evidence type="ECO:0000259" key="9">
    <source>
        <dbReference type="PROSITE" id="PS50110"/>
    </source>
</evidence>
<dbReference type="SUPFAM" id="SSF52172">
    <property type="entry name" value="CheY-like"/>
    <property type="match status" value="1"/>
</dbReference>
<dbReference type="Gene3D" id="3.40.50.2300">
    <property type="match status" value="1"/>
</dbReference>
<comment type="caution">
    <text evidence="10">The sequence shown here is derived from an EMBL/GenBank/DDBJ whole genome shotgun (WGS) entry which is preliminary data.</text>
</comment>
<dbReference type="Pfam" id="PF02518">
    <property type="entry name" value="HATPase_c"/>
    <property type="match status" value="1"/>
</dbReference>
<accession>A0ABT5VQ51</accession>
<dbReference type="InterPro" id="IPR005467">
    <property type="entry name" value="His_kinase_dom"/>
</dbReference>
<dbReference type="Proteomes" id="UP001528920">
    <property type="component" value="Unassembled WGS sequence"/>
</dbReference>
<dbReference type="PANTHER" id="PTHR43047">
    <property type="entry name" value="TWO-COMPONENT HISTIDINE PROTEIN KINASE"/>
    <property type="match status" value="1"/>
</dbReference>
<dbReference type="PANTHER" id="PTHR43047:SF72">
    <property type="entry name" value="OSMOSENSING HISTIDINE PROTEIN KINASE SLN1"/>
    <property type="match status" value="1"/>
</dbReference>
<dbReference type="SUPFAM" id="SSF55874">
    <property type="entry name" value="ATPase domain of HSP90 chaperone/DNA topoisomerase II/histidine kinase"/>
    <property type="match status" value="1"/>
</dbReference>
<evidence type="ECO:0000256" key="3">
    <source>
        <dbReference type="ARBA" id="ARBA00022553"/>
    </source>
</evidence>
<dbReference type="SUPFAM" id="SSF47384">
    <property type="entry name" value="Homodimeric domain of signal transducing histidine kinase"/>
    <property type="match status" value="1"/>
</dbReference>
<evidence type="ECO:0000256" key="6">
    <source>
        <dbReference type="PROSITE-ProRule" id="PRU00169"/>
    </source>
</evidence>
<feature type="domain" description="Histidine kinase" evidence="8">
    <location>
        <begin position="202"/>
        <end position="422"/>
    </location>
</feature>
<dbReference type="PROSITE" id="PS50110">
    <property type="entry name" value="RESPONSE_REGULATORY"/>
    <property type="match status" value="1"/>
</dbReference>
<organism evidence="10 11">
    <name type="scientific">Paralabilibaculum antarcticum</name>
    <dbReference type="NCBI Taxonomy" id="2912572"/>
    <lineage>
        <taxon>Bacteria</taxon>
        <taxon>Pseudomonadati</taxon>
        <taxon>Bacteroidota</taxon>
        <taxon>Bacteroidia</taxon>
        <taxon>Marinilabiliales</taxon>
        <taxon>Marinifilaceae</taxon>
        <taxon>Paralabilibaculum</taxon>
    </lineage>
</organism>
<reference evidence="10 11" key="1">
    <citation type="submission" date="2022-01" db="EMBL/GenBank/DDBJ databases">
        <title>Labilibaculum sp. nov, a marine bacterium isolated from Antarctica.</title>
        <authorList>
            <person name="Dai W."/>
        </authorList>
    </citation>
    <scope>NUCLEOTIDE SEQUENCE [LARGE SCALE GENOMIC DNA]</scope>
    <source>
        <strain evidence="10 11">DW002</strain>
    </source>
</reference>
<evidence type="ECO:0000313" key="11">
    <source>
        <dbReference type="Proteomes" id="UP001528920"/>
    </source>
</evidence>
<dbReference type="InterPro" id="IPR003594">
    <property type="entry name" value="HATPase_dom"/>
</dbReference>
<gene>
    <name evidence="10" type="ORF">L3049_01290</name>
</gene>
<protein>
    <recommendedName>
        <fullName evidence="2">histidine kinase</fullName>
        <ecNumber evidence="2">2.7.13.3</ecNumber>
    </recommendedName>
</protein>
<evidence type="ECO:0000256" key="5">
    <source>
        <dbReference type="ARBA" id="ARBA00022777"/>
    </source>
</evidence>
<evidence type="ECO:0000256" key="4">
    <source>
        <dbReference type="ARBA" id="ARBA00022679"/>
    </source>
</evidence>
<dbReference type="PROSITE" id="PS50109">
    <property type="entry name" value="HIS_KIN"/>
    <property type="match status" value="1"/>
</dbReference>
<feature type="modified residue" description="4-aspartylphosphate" evidence="6">
    <location>
        <position position="504"/>
    </location>
</feature>
<dbReference type="CDD" id="cd00082">
    <property type="entry name" value="HisKA"/>
    <property type="match status" value="1"/>
</dbReference>
<comment type="catalytic activity">
    <reaction evidence="1">
        <text>ATP + protein L-histidine = ADP + protein N-phospho-L-histidine.</text>
        <dbReference type="EC" id="2.7.13.3"/>
    </reaction>
</comment>
<name>A0ABT5VQ51_9BACT</name>
<dbReference type="Gene3D" id="1.10.287.130">
    <property type="match status" value="1"/>
</dbReference>
<evidence type="ECO:0000256" key="7">
    <source>
        <dbReference type="SAM" id="Coils"/>
    </source>
</evidence>
<dbReference type="SMART" id="SM00387">
    <property type="entry name" value="HATPase_c"/>
    <property type="match status" value="1"/>
</dbReference>
<dbReference type="InterPro" id="IPR001789">
    <property type="entry name" value="Sig_transdc_resp-reg_receiver"/>
</dbReference>
<dbReference type="SMART" id="SM00448">
    <property type="entry name" value="REC"/>
    <property type="match status" value="1"/>
</dbReference>
<keyword evidence="11" id="KW-1185">Reference proteome</keyword>
<dbReference type="InterPro" id="IPR036890">
    <property type="entry name" value="HATPase_C_sf"/>
</dbReference>
<dbReference type="Pfam" id="PF00072">
    <property type="entry name" value="Response_reg"/>
    <property type="match status" value="1"/>
</dbReference>
<dbReference type="PRINTS" id="PR00344">
    <property type="entry name" value="BCTRLSENSOR"/>
</dbReference>